<dbReference type="GO" id="GO:0006508">
    <property type="term" value="P:proteolysis"/>
    <property type="evidence" value="ECO:0007669"/>
    <property type="project" value="UniProtKB-KW"/>
</dbReference>
<keyword evidence="4" id="KW-0645">Protease</keyword>
<dbReference type="InterPro" id="IPR021109">
    <property type="entry name" value="Peptidase_aspartic_dom_sf"/>
</dbReference>
<evidence type="ECO:0000259" key="2">
    <source>
        <dbReference type="PROSITE" id="PS50106"/>
    </source>
</evidence>
<sequence>MDGGDGAATTDVDRRRILKQLGVGLLGASIPTGVVGSKAPSGSDWPGFAEHPSWRPLEVGTGDTLLAPTKVAGVDTEAILDTGSGASIISWPLAAKLGMANLEPRRIAGLSGKAAVGLVHNVEVTLADQVHVLPFAVVADLGAISAAYGRPIHIMLGADVLASGCVALDFGKRRFAFGRSGSFAGGEGWTTLTLEHGARQELLVHASVNGSEPVPLMLDTGSSSALMLSAAFVEERNLLANKASSTAALGGVEGVQIVRTFTTDSVSLAGISTRVVPTLALDRWASVSTVGNIGMPLLGQFDIVLDVTLGRLWIRPIPHRSRLPMLKDRSGLGIAASPTDLTVIHVAVGSPAAQGGWTVGDRVVALNGFPIDTSYTRGALWQWRYGRPGEVVKLTLADGAMRTLKLADYY</sequence>
<dbReference type="PROSITE" id="PS50175">
    <property type="entry name" value="ASP_PROT_RETROV"/>
    <property type="match status" value="1"/>
</dbReference>
<evidence type="ECO:0000313" key="4">
    <source>
        <dbReference type="EMBL" id="NTS66700.1"/>
    </source>
</evidence>
<dbReference type="Pfam" id="PF13650">
    <property type="entry name" value="Asp_protease_2"/>
    <property type="match status" value="2"/>
</dbReference>
<evidence type="ECO:0000259" key="3">
    <source>
        <dbReference type="PROSITE" id="PS50175"/>
    </source>
</evidence>
<keyword evidence="5" id="KW-1185">Reference proteome</keyword>
<gene>
    <name evidence="4" type="ORF">HRV97_16245</name>
</gene>
<organism evidence="4 5">
    <name type="scientific">Sphingomonas hominis</name>
    <dbReference type="NCBI Taxonomy" id="2741495"/>
    <lineage>
        <taxon>Bacteria</taxon>
        <taxon>Pseudomonadati</taxon>
        <taxon>Pseudomonadota</taxon>
        <taxon>Alphaproteobacteria</taxon>
        <taxon>Sphingomonadales</taxon>
        <taxon>Sphingomonadaceae</taxon>
        <taxon>Sphingomonas</taxon>
    </lineage>
</organism>
<dbReference type="Proteomes" id="UP000621447">
    <property type="component" value="Unassembled WGS sequence"/>
</dbReference>
<dbReference type="SUPFAM" id="SSF50156">
    <property type="entry name" value="PDZ domain-like"/>
    <property type="match status" value="1"/>
</dbReference>
<proteinExistence type="predicted"/>
<feature type="domain" description="PDZ" evidence="2">
    <location>
        <begin position="322"/>
        <end position="371"/>
    </location>
</feature>
<accession>A0ABX2JSC8</accession>
<protein>
    <submittedName>
        <fullName evidence="4">Aspartyl protease family protein</fullName>
    </submittedName>
</protein>
<dbReference type="InterPro" id="IPR036034">
    <property type="entry name" value="PDZ_sf"/>
</dbReference>
<reference evidence="4 5" key="1">
    <citation type="submission" date="2020-06" db="EMBL/GenBank/DDBJ databases">
        <title>Sphingomonas hominis sp. nov., a member of the Sphingomonas, isolated from the hair of a 22-year-old girl.</title>
        <authorList>
            <person name="Zhang D.-F."/>
            <person name="Cui X.-W."/>
        </authorList>
    </citation>
    <scope>NUCLEOTIDE SEQUENCE [LARGE SCALE GENOMIC DNA]</scope>
    <source>
        <strain evidence="4 5">HHU CXW</strain>
    </source>
</reference>
<dbReference type="GO" id="GO:0008233">
    <property type="term" value="F:peptidase activity"/>
    <property type="evidence" value="ECO:0007669"/>
    <property type="project" value="UniProtKB-KW"/>
</dbReference>
<dbReference type="InterPro" id="IPR001478">
    <property type="entry name" value="PDZ"/>
</dbReference>
<evidence type="ECO:0000256" key="1">
    <source>
        <dbReference type="ARBA" id="ARBA00022801"/>
    </source>
</evidence>
<feature type="domain" description="Peptidase A2" evidence="3">
    <location>
        <begin position="76"/>
        <end position="152"/>
    </location>
</feature>
<dbReference type="InterPro" id="IPR001995">
    <property type="entry name" value="Peptidase_A2_cat"/>
</dbReference>
<comment type="caution">
    <text evidence="4">The sequence shown here is derived from an EMBL/GenBank/DDBJ whole genome shotgun (WGS) entry which is preliminary data.</text>
</comment>
<keyword evidence="1" id="KW-0378">Hydrolase</keyword>
<dbReference type="EMBL" id="JABULH010000013">
    <property type="protein sequence ID" value="NTS66700.1"/>
    <property type="molecule type" value="Genomic_DNA"/>
</dbReference>
<dbReference type="Gene3D" id="2.40.70.10">
    <property type="entry name" value="Acid Proteases"/>
    <property type="match status" value="2"/>
</dbReference>
<name>A0ABX2JSC8_9SPHN</name>
<dbReference type="SUPFAM" id="SSF50630">
    <property type="entry name" value="Acid proteases"/>
    <property type="match status" value="1"/>
</dbReference>
<dbReference type="PROSITE" id="PS50106">
    <property type="entry name" value="PDZ"/>
    <property type="match status" value="1"/>
</dbReference>
<dbReference type="Gene3D" id="2.30.42.10">
    <property type="match status" value="1"/>
</dbReference>
<evidence type="ECO:0000313" key="5">
    <source>
        <dbReference type="Proteomes" id="UP000621447"/>
    </source>
</evidence>